<evidence type="ECO:0000313" key="4">
    <source>
        <dbReference type="Proteomes" id="UP000803884"/>
    </source>
</evidence>
<name>A0AB34KEV2_9PEZI</name>
<feature type="domain" description="Fatty acid desaturase" evidence="2">
    <location>
        <begin position="64"/>
        <end position="342"/>
    </location>
</feature>
<feature type="transmembrane region" description="Helical" evidence="1">
    <location>
        <begin position="89"/>
        <end position="116"/>
    </location>
</feature>
<evidence type="ECO:0000256" key="1">
    <source>
        <dbReference type="SAM" id="Phobius"/>
    </source>
</evidence>
<dbReference type="GO" id="GO:0016491">
    <property type="term" value="F:oxidoreductase activity"/>
    <property type="evidence" value="ECO:0007669"/>
    <property type="project" value="InterPro"/>
</dbReference>
<organism evidence="3 4">
    <name type="scientific">Cladosporium halotolerans</name>
    <dbReference type="NCBI Taxonomy" id="1052096"/>
    <lineage>
        <taxon>Eukaryota</taxon>
        <taxon>Fungi</taxon>
        <taxon>Dikarya</taxon>
        <taxon>Ascomycota</taxon>
        <taxon>Pezizomycotina</taxon>
        <taxon>Dothideomycetes</taxon>
        <taxon>Dothideomycetidae</taxon>
        <taxon>Cladosporiales</taxon>
        <taxon>Cladosporiaceae</taxon>
        <taxon>Cladosporium</taxon>
    </lineage>
</organism>
<dbReference type="EMBL" id="JAAQHG020000037">
    <property type="protein sequence ID" value="KAL1583275.1"/>
    <property type="molecule type" value="Genomic_DNA"/>
</dbReference>
<dbReference type="InterPro" id="IPR012171">
    <property type="entry name" value="Fatty_acid_desaturase"/>
</dbReference>
<dbReference type="Proteomes" id="UP000803884">
    <property type="component" value="Unassembled WGS sequence"/>
</dbReference>
<dbReference type="GeneID" id="96009286"/>
<keyword evidence="1" id="KW-0472">Membrane</keyword>
<dbReference type="Pfam" id="PF00487">
    <property type="entry name" value="FA_desaturase"/>
    <property type="match status" value="1"/>
</dbReference>
<gene>
    <name evidence="3" type="ORF">WHR41_07844</name>
</gene>
<dbReference type="AlphaFoldDB" id="A0AB34KEV2"/>
<keyword evidence="1" id="KW-1133">Transmembrane helix</keyword>
<keyword evidence="1" id="KW-0812">Transmembrane</keyword>
<proteinExistence type="predicted"/>
<dbReference type="PANTHER" id="PTHR32100">
    <property type="entry name" value="OMEGA-6 FATTY ACID DESATURASE, CHLOROPLASTIC"/>
    <property type="match status" value="1"/>
</dbReference>
<feature type="transmembrane region" description="Helical" evidence="1">
    <location>
        <begin position="218"/>
        <end position="241"/>
    </location>
</feature>
<keyword evidence="4" id="KW-1185">Reference proteome</keyword>
<comment type="caution">
    <text evidence="3">The sequence shown here is derived from an EMBL/GenBank/DDBJ whole genome shotgun (WGS) entry which is preliminary data.</text>
</comment>
<sequence length="380" mass="43060">MSKPATPAPTLGQIRKAIPDHCFQPSTLRSGSHIVFDLALAGTLGYVAYTHIPGVQSTLLRYALWATYGYVQGLVGTGIWILAHECGHGALFANRVVCDVLGWMMHSMLLVPYFSWKFSHARHHRYTNHMEKDTAFVPSRTNEASMISRALGLLEHMEDAPLYTVVELLAHQLLGWPAYMFFYASGGEKSAPRGLPKSMFARSHYDPTSKVFTAREQLFVLLSDIGLCLTLSALYVLSRYVGVQNVLLLYVVPYLWVNNWLVAITYLHHTHESTLHFEADSWTFTEGALNTIDRPYGFVGKYLFHGIIDCHVVHHLFTRIPFYHAEEATEAIKPVLGDRYIVDDTPFYTALWRTMRSCRFVEASKDQLGALTWGKRVKVE</sequence>
<feature type="transmembrane region" description="Helical" evidence="1">
    <location>
        <begin position="62"/>
        <end position="83"/>
    </location>
</feature>
<dbReference type="RefSeq" id="XP_069226382.1">
    <property type="nucleotide sequence ID" value="XM_069376448.1"/>
</dbReference>
<feature type="transmembrane region" description="Helical" evidence="1">
    <location>
        <begin position="247"/>
        <end position="267"/>
    </location>
</feature>
<dbReference type="CDD" id="cd03507">
    <property type="entry name" value="Delta12-FADS-like"/>
    <property type="match status" value="1"/>
</dbReference>
<reference evidence="3 4" key="1">
    <citation type="journal article" date="2020" name="Microbiol. Resour. Announc.">
        <title>Draft Genome Sequence of a Cladosporium Species Isolated from the Mesophotic Ascidian Didemnum maculosum.</title>
        <authorList>
            <person name="Gioti A."/>
            <person name="Siaperas R."/>
            <person name="Nikolaivits E."/>
            <person name="Le Goff G."/>
            <person name="Ouazzani J."/>
            <person name="Kotoulas G."/>
            <person name="Topakas E."/>
        </authorList>
    </citation>
    <scope>NUCLEOTIDE SEQUENCE [LARGE SCALE GENOMIC DNA]</scope>
    <source>
        <strain evidence="3 4">TM138-S3</strain>
    </source>
</reference>
<accession>A0AB34KEV2</accession>
<evidence type="ECO:0000259" key="2">
    <source>
        <dbReference type="Pfam" id="PF00487"/>
    </source>
</evidence>
<evidence type="ECO:0000313" key="3">
    <source>
        <dbReference type="EMBL" id="KAL1583275.1"/>
    </source>
</evidence>
<dbReference type="GO" id="GO:0006629">
    <property type="term" value="P:lipid metabolic process"/>
    <property type="evidence" value="ECO:0007669"/>
    <property type="project" value="InterPro"/>
</dbReference>
<feature type="transmembrane region" description="Helical" evidence="1">
    <location>
        <begin position="33"/>
        <end position="50"/>
    </location>
</feature>
<dbReference type="InterPro" id="IPR005804">
    <property type="entry name" value="FA_desaturase_dom"/>
</dbReference>
<protein>
    <recommendedName>
        <fullName evidence="2">Fatty acid desaturase domain-containing protein</fullName>
    </recommendedName>
</protein>